<gene>
    <name evidence="6" type="primary">rnfG</name>
    <name evidence="9" type="ORF">IX53_05130</name>
</gene>
<dbReference type="GO" id="GO:0010181">
    <property type="term" value="F:FMN binding"/>
    <property type="evidence" value="ECO:0007669"/>
    <property type="project" value="InterPro"/>
</dbReference>
<keyword evidence="4 6" id="KW-0288">FMN</keyword>
<evidence type="ECO:0000313" key="9">
    <source>
        <dbReference type="EMBL" id="AKI97300.1"/>
    </source>
</evidence>
<dbReference type="GO" id="GO:0005886">
    <property type="term" value="C:plasma membrane"/>
    <property type="evidence" value="ECO:0007669"/>
    <property type="project" value="UniProtKB-SubCell"/>
</dbReference>
<dbReference type="InterPro" id="IPR010209">
    <property type="entry name" value="Ion_transpt_RnfG/RsxG"/>
</dbReference>
<comment type="similarity">
    <text evidence="6">Belongs to the RnfG family.</text>
</comment>
<dbReference type="SMART" id="SM00900">
    <property type="entry name" value="FMN_bind"/>
    <property type="match status" value="1"/>
</dbReference>
<dbReference type="STRING" id="1330330.IX53_05130"/>
<sequence>MREYLKTGIVLMVITTIAGLGLALVYNLVKEPIEKAELAAKIDAIRFVLTDSSTGKLLVPENQIPKDGKELARYEWIPMSVEEGIMYSSPIWKGKVQSPAYIFEGENGRNIYVLTGQAVGYGGNVVSVASFLSTPDGLKLNAIKVMEYSQETPGLGANIAQEDIQRRFYPVAPTGLEKGLKVNKDAGIIVPPDKLQQARDTSGVVQTSDVMTGATITPRAVVNSINTMYEFLKKAGVE</sequence>
<evidence type="ECO:0000256" key="3">
    <source>
        <dbReference type="ARBA" id="ARBA00022630"/>
    </source>
</evidence>
<dbReference type="EC" id="7.-.-.-" evidence="6"/>
<comment type="function">
    <text evidence="6">Part of a membrane-bound complex that couples electron transfer with translocation of ions across the membrane.</text>
</comment>
<dbReference type="GO" id="GO:0022900">
    <property type="term" value="P:electron transport chain"/>
    <property type="evidence" value="ECO:0007669"/>
    <property type="project" value="UniProtKB-UniRule"/>
</dbReference>
<evidence type="ECO:0000256" key="6">
    <source>
        <dbReference type="HAMAP-Rule" id="MF_00479"/>
    </source>
</evidence>
<dbReference type="Pfam" id="PF04205">
    <property type="entry name" value="FMN_bind"/>
    <property type="match status" value="1"/>
</dbReference>
<name>A0A0G2Z6R5_9BACT</name>
<proteinExistence type="inferred from homology"/>
<dbReference type="RefSeq" id="WP_047754434.1">
    <property type="nucleotide sequence ID" value="NZ_CAJUHA010000008.1"/>
</dbReference>
<keyword evidence="6" id="KW-1278">Translocase</keyword>
<dbReference type="PANTHER" id="PTHR36118">
    <property type="entry name" value="ION-TRANSLOCATING OXIDOREDUCTASE COMPLEX SUBUNIT G"/>
    <property type="match status" value="1"/>
</dbReference>
<evidence type="ECO:0000256" key="4">
    <source>
        <dbReference type="ARBA" id="ARBA00022643"/>
    </source>
</evidence>
<keyword evidence="6" id="KW-1003">Cell membrane</keyword>
<dbReference type="PANTHER" id="PTHR36118:SF1">
    <property type="entry name" value="ION-TRANSLOCATING OXIDOREDUCTASE COMPLEX SUBUNIT G"/>
    <property type="match status" value="1"/>
</dbReference>
<dbReference type="GO" id="GO:0009055">
    <property type="term" value="F:electron transfer activity"/>
    <property type="evidence" value="ECO:0007669"/>
    <property type="project" value="InterPro"/>
</dbReference>
<reference evidence="9 10" key="1">
    <citation type="submission" date="2015-04" db="EMBL/GenBank/DDBJ databases">
        <title>Complete Genome Sequence of Kosmotoga pacifica SLHLJ1.</title>
        <authorList>
            <person name="Jiang L.J."/>
            <person name="Shao Z.Z."/>
            <person name="Jebbar M."/>
        </authorList>
    </citation>
    <scope>NUCLEOTIDE SEQUENCE [LARGE SCALE GENOMIC DNA]</scope>
    <source>
        <strain evidence="9 10">SLHLJ1</strain>
    </source>
</reference>
<organism evidence="9 10">
    <name type="scientific">Kosmotoga pacifica</name>
    <dbReference type="NCBI Taxonomy" id="1330330"/>
    <lineage>
        <taxon>Bacteria</taxon>
        <taxon>Thermotogati</taxon>
        <taxon>Thermotogota</taxon>
        <taxon>Thermotogae</taxon>
        <taxon>Kosmotogales</taxon>
        <taxon>Kosmotogaceae</taxon>
        <taxon>Kosmotoga</taxon>
    </lineage>
</organism>
<keyword evidence="2 6" id="KW-0597">Phosphoprotein</keyword>
<dbReference type="Proteomes" id="UP000035159">
    <property type="component" value="Chromosome"/>
</dbReference>
<comment type="cofactor">
    <cofactor evidence="6">
        <name>FMN</name>
        <dbReference type="ChEBI" id="CHEBI:58210"/>
    </cofactor>
</comment>
<feature type="transmembrane region" description="Helical" evidence="7">
    <location>
        <begin position="7"/>
        <end position="29"/>
    </location>
</feature>
<dbReference type="AlphaFoldDB" id="A0A0G2Z6R5"/>
<evidence type="ECO:0000256" key="1">
    <source>
        <dbReference type="ARBA" id="ARBA00022448"/>
    </source>
</evidence>
<dbReference type="KEGG" id="kpf:IX53_05130"/>
<keyword evidence="6 7" id="KW-0472">Membrane</keyword>
<dbReference type="InterPro" id="IPR007329">
    <property type="entry name" value="FMN-bd"/>
</dbReference>
<dbReference type="OrthoDB" id="45190at2"/>
<feature type="modified residue" description="FMN phosphoryl threonine" evidence="6">
    <location>
        <position position="215"/>
    </location>
</feature>
<protein>
    <recommendedName>
        <fullName evidence="6">Ion-translocating oxidoreductase complex subunit G</fullName>
        <ecNumber evidence="6">7.-.-.-</ecNumber>
    </recommendedName>
    <alternativeName>
        <fullName evidence="6">Rnf electron transport complex subunit G</fullName>
    </alternativeName>
</protein>
<evidence type="ECO:0000256" key="7">
    <source>
        <dbReference type="SAM" id="Phobius"/>
    </source>
</evidence>
<keyword evidence="6 7" id="KW-0812">Transmembrane</keyword>
<dbReference type="HAMAP" id="MF_00479">
    <property type="entry name" value="RsxG_RnfG"/>
    <property type="match status" value="1"/>
</dbReference>
<keyword evidence="10" id="KW-1185">Reference proteome</keyword>
<evidence type="ECO:0000259" key="8">
    <source>
        <dbReference type="SMART" id="SM00900"/>
    </source>
</evidence>
<feature type="domain" description="FMN-binding" evidence="8">
    <location>
        <begin position="120"/>
        <end position="232"/>
    </location>
</feature>
<keyword evidence="6 7" id="KW-1133">Transmembrane helix</keyword>
<comment type="subcellular location">
    <subcellularLocation>
        <location evidence="6">Cell membrane</location>
        <topology evidence="6">Single-pass membrane protein</topology>
    </subcellularLocation>
</comment>
<keyword evidence="3 6" id="KW-0285">Flavoprotein</keyword>
<evidence type="ECO:0000313" key="10">
    <source>
        <dbReference type="Proteomes" id="UP000035159"/>
    </source>
</evidence>
<keyword evidence="1 6" id="KW-0813">Transport</keyword>
<comment type="subunit">
    <text evidence="6">The complex is composed of six subunits: RnfA, RnfB, RnfC, RnfD, RnfE and RnfG.</text>
</comment>
<accession>A0A0G2Z6R5</accession>
<evidence type="ECO:0000256" key="5">
    <source>
        <dbReference type="ARBA" id="ARBA00022982"/>
    </source>
</evidence>
<dbReference type="PATRIC" id="fig|1330330.3.peg.1029"/>
<evidence type="ECO:0000256" key="2">
    <source>
        <dbReference type="ARBA" id="ARBA00022553"/>
    </source>
</evidence>
<dbReference type="NCBIfam" id="TIGR01947">
    <property type="entry name" value="rnfG"/>
    <property type="match status" value="1"/>
</dbReference>
<keyword evidence="5 6" id="KW-0249">Electron transport</keyword>
<dbReference type="EMBL" id="CP011232">
    <property type="protein sequence ID" value="AKI97300.1"/>
    <property type="molecule type" value="Genomic_DNA"/>
</dbReference>